<organism evidence="2 3">
    <name type="scientific">Undibacterium squillarum</name>
    <dbReference type="NCBI Taxonomy" id="1131567"/>
    <lineage>
        <taxon>Bacteria</taxon>
        <taxon>Pseudomonadati</taxon>
        <taxon>Pseudomonadota</taxon>
        <taxon>Betaproteobacteria</taxon>
        <taxon>Burkholderiales</taxon>
        <taxon>Oxalobacteraceae</taxon>
        <taxon>Undibacterium</taxon>
    </lineage>
</organism>
<evidence type="ECO:0008006" key="4">
    <source>
        <dbReference type="Google" id="ProtNLM"/>
    </source>
</evidence>
<evidence type="ECO:0000256" key="1">
    <source>
        <dbReference type="SAM" id="Phobius"/>
    </source>
</evidence>
<evidence type="ECO:0000313" key="3">
    <source>
        <dbReference type="Proteomes" id="UP000653343"/>
    </source>
</evidence>
<gene>
    <name evidence="2" type="ORF">GCM10010946_10720</name>
</gene>
<keyword evidence="3" id="KW-1185">Reference proteome</keyword>
<sequence>MQQQRKAHLLMATGLFGIALWIIARQLFPSLMPSDLVQGVWIGALTGLELLALTLMSQQKTAKVQHTQRRRRF</sequence>
<evidence type="ECO:0000313" key="2">
    <source>
        <dbReference type="EMBL" id="GGX35215.1"/>
    </source>
</evidence>
<comment type="caution">
    <text evidence="2">The sequence shown here is derived from an EMBL/GenBank/DDBJ whole genome shotgun (WGS) entry which is preliminary data.</text>
</comment>
<reference evidence="3" key="1">
    <citation type="journal article" date="2019" name="Int. J. Syst. Evol. Microbiol.">
        <title>The Global Catalogue of Microorganisms (GCM) 10K type strain sequencing project: providing services to taxonomists for standard genome sequencing and annotation.</title>
        <authorList>
            <consortium name="The Broad Institute Genomics Platform"/>
            <consortium name="The Broad Institute Genome Sequencing Center for Infectious Disease"/>
            <person name="Wu L."/>
            <person name="Ma J."/>
        </authorList>
    </citation>
    <scope>NUCLEOTIDE SEQUENCE [LARGE SCALE GENOMIC DNA]</scope>
    <source>
        <strain evidence="3">KCTC 23917</strain>
    </source>
</reference>
<protein>
    <recommendedName>
        <fullName evidence="4">XapX domain-containing protein</fullName>
    </recommendedName>
</protein>
<dbReference type="Proteomes" id="UP000653343">
    <property type="component" value="Unassembled WGS sequence"/>
</dbReference>
<keyword evidence="1" id="KW-0472">Membrane</keyword>
<proteinExistence type="predicted"/>
<keyword evidence="1" id="KW-1133">Transmembrane helix</keyword>
<feature type="transmembrane region" description="Helical" evidence="1">
    <location>
        <begin position="7"/>
        <end position="24"/>
    </location>
</feature>
<dbReference type="EMBL" id="BMYU01000002">
    <property type="protein sequence ID" value="GGX35215.1"/>
    <property type="molecule type" value="Genomic_DNA"/>
</dbReference>
<accession>A0ABQ2XWQ4</accession>
<dbReference type="RefSeq" id="WP_189356022.1">
    <property type="nucleotide sequence ID" value="NZ_BMYU01000002.1"/>
</dbReference>
<feature type="transmembrane region" description="Helical" evidence="1">
    <location>
        <begin position="36"/>
        <end position="56"/>
    </location>
</feature>
<keyword evidence="1" id="KW-0812">Transmembrane</keyword>
<name>A0ABQ2XWQ4_9BURK</name>